<keyword evidence="3" id="KW-1185">Reference proteome</keyword>
<dbReference type="EMBL" id="MBFS01000657">
    <property type="protein sequence ID" value="PVV02012.1"/>
    <property type="molecule type" value="Genomic_DNA"/>
</dbReference>
<feature type="compositionally biased region" description="Low complexity" evidence="1">
    <location>
        <begin position="55"/>
        <end position="65"/>
    </location>
</feature>
<evidence type="ECO:0000313" key="3">
    <source>
        <dbReference type="Proteomes" id="UP000245609"/>
    </source>
</evidence>
<evidence type="ECO:0000256" key="1">
    <source>
        <dbReference type="SAM" id="MobiDB-lite"/>
    </source>
</evidence>
<feature type="region of interest" description="Disordered" evidence="1">
    <location>
        <begin position="20"/>
        <end position="66"/>
    </location>
</feature>
<feature type="compositionally biased region" description="Polar residues" evidence="1">
    <location>
        <begin position="559"/>
        <end position="572"/>
    </location>
</feature>
<reference evidence="2 3" key="1">
    <citation type="journal article" date="2018" name="MBio">
        <title>Comparative Genomics Reveals the Core Gene Toolbox for the Fungus-Insect Symbiosis.</title>
        <authorList>
            <person name="Wang Y."/>
            <person name="Stata M."/>
            <person name="Wang W."/>
            <person name="Stajich J.E."/>
            <person name="White M.M."/>
            <person name="Moncalvo J.M."/>
        </authorList>
    </citation>
    <scope>NUCLEOTIDE SEQUENCE [LARGE SCALE GENOMIC DNA]</scope>
    <source>
        <strain evidence="2 3">SC-DP-2</strain>
    </source>
</reference>
<proteinExistence type="predicted"/>
<accession>A0A2T9ZBR7</accession>
<evidence type="ECO:0008006" key="4">
    <source>
        <dbReference type="Google" id="ProtNLM"/>
    </source>
</evidence>
<feature type="region of interest" description="Disordered" evidence="1">
    <location>
        <begin position="228"/>
        <end position="257"/>
    </location>
</feature>
<protein>
    <recommendedName>
        <fullName evidence="4">BHLH domain-containing protein</fullName>
    </recommendedName>
</protein>
<evidence type="ECO:0000313" key="2">
    <source>
        <dbReference type="EMBL" id="PVV02012.1"/>
    </source>
</evidence>
<feature type="compositionally biased region" description="Low complexity" evidence="1">
    <location>
        <begin position="26"/>
        <end position="46"/>
    </location>
</feature>
<dbReference type="Proteomes" id="UP000245609">
    <property type="component" value="Unassembled WGS sequence"/>
</dbReference>
<dbReference type="AlphaFoldDB" id="A0A2T9ZBR7"/>
<name>A0A2T9ZBR7_9FUNG</name>
<feature type="region of interest" description="Disordered" evidence="1">
    <location>
        <begin position="512"/>
        <end position="572"/>
    </location>
</feature>
<feature type="region of interest" description="Disordered" evidence="1">
    <location>
        <begin position="594"/>
        <end position="614"/>
    </location>
</feature>
<gene>
    <name evidence="2" type="ORF">BB560_003545</name>
</gene>
<comment type="caution">
    <text evidence="2">The sequence shown here is derived from an EMBL/GenBank/DDBJ whole genome shotgun (WGS) entry which is preliminary data.</text>
</comment>
<organism evidence="2 3">
    <name type="scientific">Smittium megazygosporum</name>
    <dbReference type="NCBI Taxonomy" id="133381"/>
    <lineage>
        <taxon>Eukaryota</taxon>
        <taxon>Fungi</taxon>
        <taxon>Fungi incertae sedis</taxon>
        <taxon>Zoopagomycota</taxon>
        <taxon>Kickxellomycotina</taxon>
        <taxon>Harpellomycetes</taxon>
        <taxon>Harpellales</taxon>
        <taxon>Legeriomycetaceae</taxon>
        <taxon>Smittium</taxon>
    </lineage>
</organism>
<dbReference type="CDD" id="cd00083">
    <property type="entry name" value="bHLH_SF"/>
    <property type="match status" value="1"/>
</dbReference>
<dbReference type="OrthoDB" id="5778525at2759"/>
<sequence length="823" mass="91668">MSIKQQSLIFKSLSESGIVQIHSPRSPNSPGSNKSLSSLSQTSINSAKPSHETLETTLNNGNNGHIQTSLLSLNNSDGPGSVDLEGQSADNMQTVNKSDIFAEFSSSLGLDANVRHLNEPANSTARKQNAEGGLTNPSLERKISELNNPNFSHSHNGLFNYPSNGIQDSERSSRLTAVPVPISFAQPQDTSFIDFGNIANNNINHNVVHQNTNPFTLNGFLSVTTPASASSTNKGEKLKSDVPQFNPSDAFQKKNQRPESLIRDKFNSLNTEFPGNVLKYDYMMQSAKFQTNKPEIPLMRPSFSANILPTCGEIDPVNKPTSNIRQGMGFDMNIDHNVNMDINLNMGMDFGMGIDLGVPTGIGMNMDNGYNPDLDFSQLLFLTQQQGNILPNNTNLYSNPNQEFTKSNTAANIPSSLDIFREHLQDKKLFENPSKMISGYKSNSMFLMADPTQFLLDPPNIINNNRISNSNKGSLKVGQDMDLPNKSYVNSGDWSLNNNAVLDSAIPNIIASKEQGSNQKRKSRPFSVDLDLTKSPRSNFRTYLISKNKSKSPAKSNEDNTQQSSGNDICNLNDPNFRFNFDMNMMAGMQKINSSSKVKKDGNSNTKIGKNLAENGTPIVGNEFEGNENMGPHRIDRQLAVTIKKPIMFLRPPDLKSKLRSKGKNKLKNKQDQELKKVFENKSSQGSTNNIFNKENDIARQSATENQVQKSLFSADLQNKDSLKAELKKSQLPNPQWQRMSEQRRRDAMRENFELLKRMLPVDYMTSDDGRELARPVLLARFLRWVDDTLLELENVKGENKRLKLSNETLALKINSGLEEKNP</sequence>